<feature type="compositionally biased region" description="Low complexity" evidence="1">
    <location>
        <begin position="437"/>
        <end position="451"/>
    </location>
</feature>
<comment type="caution">
    <text evidence="4">The sequence shown here is derived from an EMBL/GenBank/DDBJ whole genome shotgun (WGS) entry which is preliminary data.</text>
</comment>
<dbReference type="PANTHER" id="PTHR45856:SF24">
    <property type="entry name" value="FUNGAL LIPASE-LIKE DOMAIN-CONTAINING PROTEIN"/>
    <property type="match status" value="1"/>
</dbReference>
<sequence length="744" mass="83905">MRFSDFLADSVALYMSYVVHPSQIPGNDLFSKVYAMGVLPVLIIALTVIQWSIGLLVNLVNHTRVGAHYYGIFFKDQIALFDETDFVDPEGNDEAVRQLVDRTPRQTTHFSYHIANLLLIMSSMAYQRDDKLVTKAFKILIDCQNQEQRDQAAALLQESERMIDDNACKEFGMHFMGISELKTLGGPFAGLFYNDDTIVLVFKGTSVLAFNEYLLDVTIQRVDASEYLYGEVHKGFHECLFPDPTPLNWYENMTYDQTNPFNTIMENIFEIAKIGKSRTGKPVNLWLTGHSLGGALAALTMARLQMLVKGDDPLMTRDHQTQNNANKKDSINTITVLEEMLARFSDDPELLVLRDCYTVASPKIGDSTFTEEFAHNHLRYCCQSPYKPTYWRIAADKDVVPHLPPGYSVDPNEPCDRLFPCKNCPKVKSWLEDTKNQGQQVQGQQQQQQQQEGSVGNKERKPINHMHSLLDYQHIGQLVKVFNAEKVPKVQPSPFEADLCEGVLRKKEDLQGLMKKLAKIAATWRTQEQIEVTVNASNNASNTTNTTKTTTKTTRTKTTTTIVSTTAIIGMSTCSTVDGDDERRIWAERVQQIADDIAKAQALYDLDELSRLRQPHIVERILLKIPSLLSHAPATYQRNLVRGRFHFKSFPGTEFEERLDQWLEQSETQSVSIDEGVEIASRDDDEQTQEEQPGVLGHPVGVDVDVNVNVMMGKNEGVLESGSNRTTEAAVATMTHTVSVHSHE</sequence>
<keyword evidence="5" id="KW-1185">Reference proteome</keyword>
<dbReference type="OrthoDB" id="426718at2759"/>
<dbReference type="PANTHER" id="PTHR45856">
    <property type="entry name" value="ALPHA/BETA-HYDROLASES SUPERFAMILY PROTEIN"/>
    <property type="match status" value="1"/>
</dbReference>
<evidence type="ECO:0000259" key="3">
    <source>
        <dbReference type="Pfam" id="PF01764"/>
    </source>
</evidence>
<organism evidence="4 5">
    <name type="scientific">Modicella reniformis</name>
    <dbReference type="NCBI Taxonomy" id="1440133"/>
    <lineage>
        <taxon>Eukaryota</taxon>
        <taxon>Fungi</taxon>
        <taxon>Fungi incertae sedis</taxon>
        <taxon>Mucoromycota</taxon>
        <taxon>Mortierellomycotina</taxon>
        <taxon>Mortierellomycetes</taxon>
        <taxon>Mortierellales</taxon>
        <taxon>Mortierellaceae</taxon>
        <taxon>Modicella</taxon>
    </lineage>
</organism>
<name>A0A9P6STS8_9FUNG</name>
<proteinExistence type="predicted"/>
<dbReference type="InterPro" id="IPR002921">
    <property type="entry name" value="Fungal_lipase-type"/>
</dbReference>
<dbReference type="GO" id="GO:0006629">
    <property type="term" value="P:lipid metabolic process"/>
    <property type="evidence" value="ECO:0007669"/>
    <property type="project" value="InterPro"/>
</dbReference>
<dbReference type="CDD" id="cd00519">
    <property type="entry name" value="Lipase_3"/>
    <property type="match status" value="1"/>
</dbReference>
<dbReference type="Proteomes" id="UP000749646">
    <property type="component" value="Unassembled WGS sequence"/>
</dbReference>
<feature type="transmembrane region" description="Helical" evidence="2">
    <location>
        <begin position="33"/>
        <end position="53"/>
    </location>
</feature>
<dbReference type="AlphaFoldDB" id="A0A9P6STS8"/>
<protein>
    <recommendedName>
        <fullName evidence="3">Fungal lipase-type domain-containing protein</fullName>
    </recommendedName>
</protein>
<dbReference type="Gene3D" id="3.40.50.1820">
    <property type="entry name" value="alpha/beta hydrolase"/>
    <property type="match status" value="1"/>
</dbReference>
<evidence type="ECO:0000313" key="5">
    <source>
        <dbReference type="Proteomes" id="UP000749646"/>
    </source>
</evidence>
<feature type="region of interest" description="Disordered" evidence="1">
    <location>
        <begin position="435"/>
        <end position="459"/>
    </location>
</feature>
<keyword evidence="2" id="KW-0472">Membrane</keyword>
<dbReference type="InterPro" id="IPR029058">
    <property type="entry name" value="AB_hydrolase_fold"/>
</dbReference>
<gene>
    <name evidence="4" type="ORF">BGZ65_004264</name>
</gene>
<reference evidence="4" key="1">
    <citation type="journal article" date="2020" name="Fungal Divers.">
        <title>Resolving the Mortierellaceae phylogeny through synthesis of multi-gene phylogenetics and phylogenomics.</title>
        <authorList>
            <person name="Vandepol N."/>
            <person name="Liber J."/>
            <person name="Desiro A."/>
            <person name="Na H."/>
            <person name="Kennedy M."/>
            <person name="Barry K."/>
            <person name="Grigoriev I.V."/>
            <person name="Miller A.N."/>
            <person name="O'Donnell K."/>
            <person name="Stajich J.E."/>
            <person name="Bonito G."/>
        </authorList>
    </citation>
    <scope>NUCLEOTIDE SEQUENCE</scope>
    <source>
        <strain evidence="4">MES-2147</strain>
    </source>
</reference>
<evidence type="ECO:0000256" key="2">
    <source>
        <dbReference type="SAM" id="Phobius"/>
    </source>
</evidence>
<dbReference type="InterPro" id="IPR051218">
    <property type="entry name" value="Sec_MonoDiacylglyc_Lipase"/>
</dbReference>
<dbReference type="EMBL" id="JAAAHW010000618">
    <property type="protein sequence ID" value="KAG0000554.1"/>
    <property type="molecule type" value="Genomic_DNA"/>
</dbReference>
<evidence type="ECO:0000256" key="1">
    <source>
        <dbReference type="SAM" id="MobiDB-lite"/>
    </source>
</evidence>
<keyword evidence="2" id="KW-0812">Transmembrane</keyword>
<accession>A0A9P6STS8</accession>
<dbReference type="SUPFAM" id="SSF53474">
    <property type="entry name" value="alpha/beta-Hydrolases"/>
    <property type="match status" value="1"/>
</dbReference>
<dbReference type="Pfam" id="PF01764">
    <property type="entry name" value="Lipase_3"/>
    <property type="match status" value="1"/>
</dbReference>
<feature type="domain" description="Fungal lipase-type" evidence="3">
    <location>
        <begin position="199"/>
        <end position="305"/>
    </location>
</feature>
<keyword evidence="2" id="KW-1133">Transmembrane helix</keyword>
<evidence type="ECO:0000313" key="4">
    <source>
        <dbReference type="EMBL" id="KAG0000554.1"/>
    </source>
</evidence>